<dbReference type="AlphaFoldDB" id="A0A856MG18"/>
<name>A0A856MG18_9CYAN</name>
<keyword evidence="2" id="KW-1185">Reference proteome</keyword>
<proteinExistence type="predicted"/>
<dbReference type="Proteomes" id="UP000503129">
    <property type="component" value="Chromosome"/>
</dbReference>
<accession>A0A856MG18</accession>
<dbReference type="KEGG" id="bsen:DP114_12670"/>
<protein>
    <submittedName>
        <fullName evidence="1">Uncharacterized protein</fullName>
    </submittedName>
</protein>
<organism evidence="1 2">
    <name type="scientific">Brasilonema sennae CENA114</name>
    <dbReference type="NCBI Taxonomy" id="415709"/>
    <lineage>
        <taxon>Bacteria</taxon>
        <taxon>Bacillati</taxon>
        <taxon>Cyanobacteriota</taxon>
        <taxon>Cyanophyceae</taxon>
        <taxon>Nostocales</taxon>
        <taxon>Scytonemataceae</taxon>
        <taxon>Brasilonema</taxon>
        <taxon>Bromeliae group (in: Brasilonema)</taxon>
    </lineage>
</organism>
<evidence type="ECO:0000313" key="1">
    <source>
        <dbReference type="EMBL" id="QDL08631.1"/>
    </source>
</evidence>
<reference evidence="1 2" key="1">
    <citation type="submission" date="2018-06" db="EMBL/GenBank/DDBJ databases">
        <title>Comparative genomics of Brasilonema spp. strains.</title>
        <authorList>
            <person name="Alvarenga D.O."/>
            <person name="Fiore M.F."/>
            <person name="Varani A.M."/>
        </authorList>
    </citation>
    <scope>NUCLEOTIDE SEQUENCE [LARGE SCALE GENOMIC DNA]</scope>
    <source>
        <strain evidence="1 2">CENA114</strain>
    </source>
</reference>
<gene>
    <name evidence="1" type="ORF">DP114_12670</name>
</gene>
<sequence>MKAHKRQGNKKMNARNEFETTFELEELSDADLMAINGGAIGDDVGGVLTTAAAAVDVLGQGLPRPVNNLVTGLGVSTAGLPLVGGLTGPLLFSLGTYPSP</sequence>
<dbReference type="EMBL" id="CP030118">
    <property type="protein sequence ID" value="QDL08631.1"/>
    <property type="molecule type" value="Genomic_DNA"/>
</dbReference>
<evidence type="ECO:0000313" key="2">
    <source>
        <dbReference type="Proteomes" id="UP000503129"/>
    </source>
</evidence>